<keyword evidence="6 8" id="KW-0378">Hydrolase</keyword>
<dbReference type="PROSITE" id="PS00629">
    <property type="entry name" value="IMP_1"/>
    <property type="match status" value="1"/>
</dbReference>
<comment type="similarity">
    <text evidence="3">Belongs to the inositol monophosphatase superfamily.</text>
</comment>
<dbReference type="PROSITE" id="PS00630">
    <property type="entry name" value="IMP_2"/>
    <property type="match status" value="1"/>
</dbReference>
<keyword evidence="5" id="KW-0479">Metal-binding</keyword>
<dbReference type="FunFam" id="3.30.540.10:FF:000003">
    <property type="entry name" value="Inositol-1-monophosphatase"/>
    <property type="match status" value="1"/>
</dbReference>
<dbReference type="GO" id="GO:0046854">
    <property type="term" value="P:phosphatidylinositol phosphate biosynthetic process"/>
    <property type="evidence" value="ECO:0007669"/>
    <property type="project" value="InterPro"/>
</dbReference>
<dbReference type="Gene3D" id="3.40.190.80">
    <property type="match status" value="1"/>
</dbReference>
<dbReference type="GO" id="GO:0008934">
    <property type="term" value="F:inositol monophosphate 1-phosphatase activity"/>
    <property type="evidence" value="ECO:0007669"/>
    <property type="project" value="InterPro"/>
</dbReference>
<dbReference type="InterPro" id="IPR020550">
    <property type="entry name" value="Inositol_monophosphatase_CS"/>
</dbReference>
<evidence type="ECO:0000256" key="2">
    <source>
        <dbReference type="ARBA" id="ARBA00001946"/>
    </source>
</evidence>
<dbReference type="InterPro" id="IPR033942">
    <property type="entry name" value="IMPase"/>
</dbReference>
<dbReference type="EMBL" id="SNRY01000097">
    <property type="protein sequence ID" value="KAA6347378.1"/>
    <property type="molecule type" value="Genomic_DNA"/>
</dbReference>
<dbReference type="PRINTS" id="PR01959">
    <property type="entry name" value="SBIMPHPHTASE"/>
</dbReference>
<evidence type="ECO:0000256" key="6">
    <source>
        <dbReference type="ARBA" id="ARBA00022801"/>
    </source>
</evidence>
<dbReference type="SUPFAM" id="SSF56655">
    <property type="entry name" value="Carbohydrate phosphatase"/>
    <property type="match status" value="1"/>
</dbReference>
<proteinExistence type="inferred from homology"/>
<sequence>MLDLCRLTSVVRETAVEAGQYLKRERREFHRECVVEKHTHDYVSYVDKESERLIVERLSAILPEAGFITEEGSAVYSGEEYCWVIDPLDGTTNYIHNNAPYCVSIALRNRTELLLGVVYEVCRDECYYAWKGGKAYLNGEQIHVSDVRNVENSLLLLEFPYNYQDYRLTIEYVFHELYGKASGIRMNGSAAMSLCYVAAGRFEGWLEAYLGKWDFAAGALIVTEAGGQVTDFTGSKHFIDGHHIIATNGYLHQFLLKLLKVVPPKL</sequence>
<dbReference type="PANTHER" id="PTHR20854:SF4">
    <property type="entry name" value="INOSITOL-1-MONOPHOSPHATASE-RELATED"/>
    <property type="match status" value="1"/>
</dbReference>
<protein>
    <recommendedName>
        <fullName evidence="4">inositol-phosphate phosphatase</fullName>
        <ecNumber evidence="4">3.1.3.25</ecNumber>
    </recommendedName>
</protein>
<evidence type="ECO:0000256" key="4">
    <source>
        <dbReference type="ARBA" id="ARBA00013106"/>
    </source>
</evidence>
<comment type="caution">
    <text evidence="8">The sequence shown here is derived from an EMBL/GenBank/DDBJ whole genome shotgun (WGS) entry which is preliminary data.</text>
</comment>
<dbReference type="CDD" id="cd01639">
    <property type="entry name" value="IMPase"/>
    <property type="match status" value="1"/>
</dbReference>
<evidence type="ECO:0000256" key="7">
    <source>
        <dbReference type="ARBA" id="ARBA00022842"/>
    </source>
</evidence>
<evidence type="ECO:0000313" key="8">
    <source>
        <dbReference type="EMBL" id="KAA6347378.1"/>
    </source>
</evidence>
<dbReference type="PANTHER" id="PTHR20854">
    <property type="entry name" value="INOSITOL MONOPHOSPHATASE"/>
    <property type="match status" value="1"/>
</dbReference>
<dbReference type="InterPro" id="IPR020583">
    <property type="entry name" value="Inositol_monoP_metal-BS"/>
</dbReference>
<dbReference type="Pfam" id="PF00459">
    <property type="entry name" value="Inositol_P"/>
    <property type="match status" value="1"/>
</dbReference>
<dbReference type="PRINTS" id="PR00377">
    <property type="entry name" value="IMPHPHTASES"/>
</dbReference>
<dbReference type="GO" id="GO:0046872">
    <property type="term" value="F:metal ion binding"/>
    <property type="evidence" value="ECO:0007669"/>
    <property type="project" value="UniProtKB-KW"/>
</dbReference>
<dbReference type="Gene3D" id="3.30.540.10">
    <property type="entry name" value="Fructose-1,6-Bisphosphatase, subunit A, domain 1"/>
    <property type="match status" value="1"/>
</dbReference>
<gene>
    <name evidence="8" type="ORF">EZS27_005126</name>
</gene>
<accession>A0A5J4SN35</accession>
<dbReference type="InterPro" id="IPR022337">
    <property type="entry name" value="Inositol_monophosphatase_SuhB"/>
</dbReference>
<dbReference type="GO" id="GO:0007165">
    <property type="term" value="P:signal transduction"/>
    <property type="evidence" value="ECO:0007669"/>
    <property type="project" value="TreeGrafter"/>
</dbReference>
<evidence type="ECO:0000256" key="1">
    <source>
        <dbReference type="ARBA" id="ARBA00001033"/>
    </source>
</evidence>
<name>A0A5J4SN35_9ZZZZ</name>
<organism evidence="8">
    <name type="scientific">termite gut metagenome</name>
    <dbReference type="NCBI Taxonomy" id="433724"/>
    <lineage>
        <taxon>unclassified sequences</taxon>
        <taxon>metagenomes</taxon>
        <taxon>organismal metagenomes</taxon>
    </lineage>
</organism>
<keyword evidence="7" id="KW-0460">Magnesium</keyword>
<dbReference type="InterPro" id="IPR000760">
    <property type="entry name" value="Inositol_monophosphatase-like"/>
</dbReference>
<dbReference type="GO" id="GO:0006020">
    <property type="term" value="P:inositol metabolic process"/>
    <property type="evidence" value="ECO:0007669"/>
    <property type="project" value="TreeGrafter"/>
</dbReference>
<comment type="catalytic activity">
    <reaction evidence="1">
        <text>a myo-inositol phosphate + H2O = myo-inositol + phosphate</text>
        <dbReference type="Rhea" id="RHEA:24056"/>
        <dbReference type="ChEBI" id="CHEBI:15377"/>
        <dbReference type="ChEBI" id="CHEBI:17268"/>
        <dbReference type="ChEBI" id="CHEBI:43474"/>
        <dbReference type="ChEBI" id="CHEBI:84139"/>
        <dbReference type="EC" id="3.1.3.25"/>
    </reaction>
</comment>
<evidence type="ECO:0000256" key="3">
    <source>
        <dbReference type="ARBA" id="ARBA00009759"/>
    </source>
</evidence>
<evidence type="ECO:0000256" key="5">
    <source>
        <dbReference type="ARBA" id="ARBA00022723"/>
    </source>
</evidence>
<reference evidence="8" key="1">
    <citation type="submission" date="2019-03" db="EMBL/GenBank/DDBJ databases">
        <title>Single cell metagenomics reveals metabolic interactions within the superorganism composed of flagellate Streblomastix strix and complex community of Bacteroidetes bacteria on its surface.</title>
        <authorList>
            <person name="Treitli S.C."/>
            <person name="Kolisko M."/>
            <person name="Husnik F."/>
            <person name="Keeling P."/>
            <person name="Hampl V."/>
        </authorList>
    </citation>
    <scope>NUCLEOTIDE SEQUENCE</scope>
    <source>
        <strain evidence="8">STM</strain>
    </source>
</reference>
<dbReference type="EC" id="3.1.3.25" evidence="4"/>
<comment type="cofactor">
    <cofactor evidence="2">
        <name>Mg(2+)</name>
        <dbReference type="ChEBI" id="CHEBI:18420"/>
    </cofactor>
</comment>
<dbReference type="AlphaFoldDB" id="A0A5J4SN35"/>